<dbReference type="InterPro" id="IPR002347">
    <property type="entry name" value="SDR_fam"/>
</dbReference>
<dbReference type="Proteomes" id="UP000276232">
    <property type="component" value="Unassembled WGS sequence"/>
</dbReference>
<comment type="caution">
    <text evidence="4">The sequence shown here is derived from an EMBL/GenBank/DDBJ whole genome shotgun (WGS) entry which is preliminary data.</text>
</comment>
<feature type="region of interest" description="Disordered" evidence="2">
    <location>
        <begin position="1"/>
        <end position="38"/>
    </location>
</feature>
<dbReference type="EMBL" id="RJKN01000005">
    <property type="protein sequence ID" value="ROP42974.1"/>
    <property type="molecule type" value="Genomic_DNA"/>
</dbReference>
<dbReference type="SUPFAM" id="SSF51735">
    <property type="entry name" value="NAD(P)-binding Rossmann-fold domains"/>
    <property type="match status" value="1"/>
</dbReference>
<dbReference type="InterPro" id="IPR020904">
    <property type="entry name" value="Sc_DH/Rdtase_CS"/>
</dbReference>
<dbReference type="SMART" id="SM00822">
    <property type="entry name" value="PKS_KR"/>
    <property type="match status" value="1"/>
</dbReference>
<dbReference type="InterPro" id="IPR036291">
    <property type="entry name" value="NAD(P)-bd_dom_sf"/>
</dbReference>
<keyword evidence="5" id="KW-1185">Reference proteome</keyword>
<proteinExistence type="inferred from homology"/>
<name>A0A3N1HKF5_9ACTN</name>
<feature type="region of interest" description="Disordered" evidence="2">
    <location>
        <begin position="51"/>
        <end position="72"/>
    </location>
</feature>
<dbReference type="Gene3D" id="3.40.50.720">
    <property type="entry name" value="NAD(P)-binding Rossmann-like Domain"/>
    <property type="match status" value="2"/>
</dbReference>
<dbReference type="AlphaFoldDB" id="A0A3N1HKF5"/>
<dbReference type="InterPro" id="IPR057326">
    <property type="entry name" value="KR_dom"/>
</dbReference>
<evidence type="ECO:0000256" key="1">
    <source>
        <dbReference type="ARBA" id="ARBA00006484"/>
    </source>
</evidence>
<dbReference type="PANTHER" id="PTHR42760">
    <property type="entry name" value="SHORT-CHAIN DEHYDROGENASES/REDUCTASES FAMILY MEMBER"/>
    <property type="match status" value="1"/>
</dbReference>
<reference evidence="4 5" key="1">
    <citation type="journal article" date="2015" name="Stand. Genomic Sci.">
        <title>Genomic Encyclopedia of Bacterial and Archaeal Type Strains, Phase III: the genomes of soil and plant-associated and newly described type strains.</title>
        <authorList>
            <person name="Whitman W.B."/>
            <person name="Woyke T."/>
            <person name="Klenk H.P."/>
            <person name="Zhou Y."/>
            <person name="Lilburn T.G."/>
            <person name="Beck B.J."/>
            <person name="De Vos P."/>
            <person name="Vandamme P."/>
            <person name="Eisen J.A."/>
            <person name="Garrity G."/>
            <person name="Hugenholtz P."/>
            <person name="Kyrpides N.C."/>
        </authorList>
    </citation>
    <scope>NUCLEOTIDE SEQUENCE [LARGE SCALE GENOMIC DNA]</scope>
    <source>
        <strain evidence="4 5">CECT 7306</strain>
    </source>
</reference>
<dbReference type="GO" id="GO:0016616">
    <property type="term" value="F:oxidoreductase activity, acting on the CH-OH group of donors, NAD or NADP as acceptor"/>
    <property type="evidence" value="ECO:0007669"/>
    <property type="project" value="UniProtKB-ARBA"/>
</dbReference>
<dbReference type="Pfam" id="PF13561">
    <property type="entry name" value="adh_short_C2"/>
    <property type="match status" value="1"/>
</dbReference>
<evidence type="ECO:0000259" key="3">
    <source>
        <dbReference type="SMART" id="SM00822"/>
    </source>
</evidence>
<protein>
    <submittedName>
        <fullName evidence="4">3-oxoacyl-[acyl-carrier protein] reductase</fullName>
    </submittedName>
</protein>
<accession>A0A3N1HKF5</accession>
<feature type="domain" description="Ketoreductase" evidence="3">
    <location>
        <begin position="257"/>
        <end position="437"/>
    </location>
</feature>
<evidence type="ECO:0000256" key="2">
    <source>
        <dbReference type="SAM" id="MobiDB-lite"/>
    </source>
</evidence>
<dbReference type="PANTHER" id="PTHR42760:SF78">
    <property type="entry name" value="3-OXOACYL-[ACYL-CARRIER-PROTEIN] REDUCTASE [NADH]"/>
    <property type="match status" value="1"/>
</dbReference>
<dbReference type="NCBIfam" id="NF006110">
    <property type="entry name" value="PRK08261.1"/>
    <property type="match status" value="1"/>
</dbReference>
<gene>
    <name evidence="4" type="ORF">EDC03_2266</name>
</gene>
<organism evidence="4 5">
    <name type="scientific">Pseudokineococcus lusitanus</name>
    <dbReference type="NCBI Taxonomy" id="763993"/>
    <lineage>
        <taxon>Bacteria</taxon>
        <taxon>Bacillati</taxon>
        <taxon>Actinomycetota</taxon>
        <taxon>Actinomycetes</taxon>
        <taxon>Kineosporiales</taxon>
        <taxon>Kineosporiaceae</taxon>
        <taxon>Pseudokineococcus</taxon>
    </lineage>
</organism>
<dbReference type="FunFam" id="3.40.50.720:FF:000338">
    <property type="entry name" value="3-oxoacyl-ACP reductase FabG"/>
    <property type="match status" value="1"/>
</dbReference>
<dbReference type="OrthoDB" id="9808187at2"/>
<dbReference type="FunCoup" id="A0A3N1HKF5">
    <property type="interactions" value="94"/>
</dbReference>
<evidence type="ECO:0000313" key="5">
    <source>
        <dbReference type="Proteomes" id="UP000276232"/>
    </source>
</evidence>
<dbReference type="PROSITE" id="PS00061">
    <property type="entry name" value="ADH_SHORT"/>
    <property type="match status" value="1"/>
</dbReference>
<comment type="similarity">
    <text evidence="1">Belongs to the short-chain dehydrogenases/reductases (SDR) family.</text>
</comment>
<dbReference type="PRINTS" id="PR00080">
    <property type="entry name" value="SDRFAMILY"/>
</dbReference>
<dbReference type="PRINTS" id="PR00081">
    <property type="entry name" value="GDHRDH"/>
</dbReference>
<sequence>MQRGSGPLTGALRGVLPGRTGAAASSGPSGDDDAPADRYADFARSALGRKVVPGLGLPDPAPLRRDAPGAPLAPGPVLVTGLVPVGGGDAAPRDAGAAAAAAVAAAGARVLLPGDDDGTERLGGVVVDATAARSPADLVGLVGALAPRLRRLARGAHVVVLGLDPDRLPDGADAATRVAQRALEGFTRSLGKEVGGGRTVQLVLLSGGGAAGLGGALRFLLSGRSAFVSGQVVRLADPVGDLPDDDLARGSRPLEGRTALVTGAARGIGAATAQLLAARGARVVLADVPAAADVLAATAREVGGEPFVLDVTSDLAPDRLGERADAVGGLDVVVHNAGITRDRRLRNMRPDAFASVLEVNVAAPLRLTEHLLATGRLHRGGRVVGVSSLAGIAGNDGQTSYAASKAGVIGLVDALAPRAAEVGATVNAVAPGFVETRMTAAVPALNRQLGRRLSSLGQGGLPVDVAEVVAWFAEPASAAVNGQVLRVCGQNLLGA</sequence>
<dbReference type="InParanoid" id="A0A3N1HKF5"/>
<evidence type="ECO:0000313" key="4">
    <source>
        <dbReference type="EMBL" id="ROP42974.1"/>
    </source>
</evidence>
<dbReference type="RefSeq" id="WP_123380334.1">
    <property type="nucleotide sequence ID" value="NZ_RJKN01000005.1"/>
</dbReference>